<evidence type="ECO:0000256" key="4">
    <source>
        <dbReference type="ARBA" id="ARBA00022729"/>
    </source>
</evidence>
<dbReference type="EMBL" id="CP027059">
    <property type="protein sequence ID" value="UQZ81382.1"/>
    <property type="molecule type" value="Genomic_DNA"/>
</dbReference>
<reference evidence="8" key="1">
    <citation type="submission" date="2018-02" db="EMBL/GenBank/DDBJ databases">
        <authorList>
            <person name="Kim S.-K."/>
            <person name="Jung H.-I."/>
            <person name="Lee S.-W."/>
        </authorList>
    </citation>
    <scope>NUCLEOTIDE SEQUENCE</scope>
    <source>
        <strain evidence="8">SK3146</strain>
    </source>
</reference>
<feature type="coiled-coil region" evidence="5">
    <location>
        <begin position="159"/>
        <end position="193"/>
    </location>
</feature>
<dbReference type="Proteomes" id="UP001057134">
    <property type="component" value="Chromosome"/>
</dbReference>
<evidence type="ECO:0000256" key="5">
    <source>
        <dbReference type="SAM" id="Coils"/>
    </source>
</evidence>
<protein>
    <submittedName>
        <fullName evidence="8">Iron(3+)-hydroxamate-binding protein FhuD</fullName>
    </submittedName>
</protein>
<dbReference type="Gene3D" id="3.40.50.1980">
    <property type="entry name" value="Nitrogenase molybdenum iron protein domain"/>
    <property type="match status" value="2"/>
</dbReference>
<keyword evidence="9" id="KW-1185">Reference proteome</keyword>
<accession>A0ABY4RIY5</accession>
<reference evidence="8" key="2">
    <citation type="journal article" date="2021" name="J Anim Sci Technol">
        <title>Complete genome sequence of Paenibacillus konkukensis sp. nov. SK3146 as a potential probiotic strain.</title>
        <authorList>
            <person name="Jung H.I."/>
            <person name="Park S."/>
            <person name="Niu K.M."/>
            <person name="Lee S.W."/>
            <person name="Kothari D."/>
            <person name="Yi K.J."/>
            <person name="Kim S.K."/>
        </authorList>
    </citation>
    <scope>NUCLEOTIDE SEQUENCE</scope>
    <source>
        <strain evidence="8">SK3146</strain>
    </source>
</reference>
<comment type="similarity">
    <text evidence="2">Belongs to the bacterial solute-binding protein 8 family.</text>
</comment>
<feature type="chain" id="PRO_5045503969" evidence="6">
    <location>
        <begin position="29"/>
        <end position="316"/>
    </location>
</feature>
<dbReference type="PANTHER" id="PTHR30532">
    <property type="entry name" value="IRON III DICITRATE-BINDING PERIPLASMIC PROTEIN"/>
    <property type="match status" value="1"/>
</dbReference>
<feature type="signal peptide" evidence="6">
    <location>
        <begin position="1"/>
        <end position="28"/>
    </location>
</feature>
<dbReference type="PANTHER" id="PTHR30532:SF1">
    <property type="entry name" value="IRON(3+)-HYDROXAMATE-BINDING PROTEIN FHUD"/>
    <property type="match status" value="1"/>
</dbReference>
<keyword evidence="3" id="KW-0813">Transport</keyword>
<gene>
    <name evidence="8" type="primary">fhuD_1</name>
    <name evidence="8" type="ORF">SK3146_00538</name>
</gene>
<dbReference type="PROSITE" id="PS50983">
    <property type="entry name" value="FE_B12_PBP"/>
    <property type="match status" value="1"/>
</dbReference>
<feature type="domain" description="Fe/B12 periplasmic-binding" evidence="7">
    <location>
        <begin position="58"/>
        <end position="316"/>
    </location>
</feature>
<organism evidence="8 9">
    <name type="scientific">Paenibacillus konkukensis</name>
    <dbReference type="NCBI Taxonomy" id="2020716"/>
    <lineage>
        <taxon>Bacteria</taxon>
        <taxon>Bacillati</taxon>
        <taxon>Bacillota</taxon>
        <taxon>Bacilli</taxon>
        <taxon>Bacillales</taxon>
        <taxon>Paenibacillaceae</taxon>
        <taxon>Paenibacillus</taxon>
    </lineage>
</organism>
<evidence type="ECO:0000259" key="7">
    <source>
        <dbReference type="PROSITE" id="PS50983"/>
    </source>
</evidence>
<evidence type="ECO:0000256" key="3">
    <source>
        <dbReference type="ARBA" id="ARBA00022448"/>
    </source>
</evidence>
<sequence>MFDHNRTKKISPWIKGGFVLCAAALLFAGCGGGNNEQPKAETTVKDSMGHEMSIPAAPQRIIASYLEDPLLALGMKPVAQWSVKQNSVQDYLQSRLDGVPTIPSTLPPETVLSFNPDLMIIGPESAVQNGLYEQYSKIVPTYVLGTDTINDYRKTLLKMGDLLNKKEAAEQALKEYDQKVQKTKEQLKTAIGDKKVAILWVTGKGFYVVNGKVASGAVVYGDLGLQPPNILAVLPEATANWTSISLEKLAQLDADLIFLVNNDSGQANHLTDPLWSGIPAVKSGRVYEMDFKSSWLYNGVIAGERVMDDILQAVAK</sequence>
<dbReference type="SUPFAM" id="SSF53807">
    <property type="entry name" value="Helical backbone' metal receptor"/>
    <property type="match status" value="1"/>
</dbReference>
<evidence type="ECO:0000313" key="8">
    <source>
        <dbReference type="EMBL" id="UQZ81382.1"/>
    </source>
</evidence>
<name>A0ABY4RIY5_9BACL</name>
<keyword evidence="5" id="KW-0175">Coiled coil</keyword>
<dbReference type="PROSITE" id="PS51257">
    <property type="entry name" value="PROKAR_LIPOPROTEIN"/>
    <property type="match status" value="1"/>
</dbReference>
<evidence type="ECO:0000313" key="9">
    <source>
        <dbReference type="Proteomes" id="UP001057134"/>
    </source>
</evidence>
<evidence type="ECO:0000256" key="2">
    <source>
        <dbReference type="ARBA" id="ARBA00008814"/>
    </source>
</evidence>
<evidence type="ECO:0000256" key="6">
    <source>
        <dbReference type="SAM" id="SignalP"/>
    </source>
</evidence>
<dbReference type="InterPro" id="IPR002491">
    <property type="entry name" value="ABC_transptr_periplasmic_BD"/>
</dbReference>
<keyword evidence="4 6" id="KW-0732">Signal</keyword>
<comment type="subcellular location">
    <subcellularLocation>
        <location evidence="1">Cell envelope</location>
    </subcellularLocation>
</comment>
<dbReference type="InterPro" id="IPR051313">
    <property type="entry name" value="Bact_iron-sidero_bind"/>
</dbReference>
<proteinExistence type="inferred from homology"/>
<dbReference type="RefSeq" id="WP_249863624.1">
    <property type="nucleotide sequence ID" value="NZ_CP027059.1"/>
</dbReference>
<evidence type="ECO:0000256" key="1">
    <source>
        <dbReference type="ARBA" id="ARBA00004196"/>
    </source>
</evidence>
<dbReference type="Pfam" id="PF01497">
    <property type="entry name" value="Peripla_BP_2"/>
    <property type="match status" value="1"/>
</dbReference>